<evidence type="ECO:0000313" key="1">
    <source>
        <dbReference type="EMBL" id="GAL17752.1"/>
    </source>
</evidence>
<dbReference type="Proteomes" id="UP000029228">
    <property type="component" value="Unassembled WGS sequence"/>
</dbReference>
<protein>
    <recommendedName>
        <fullName evidence="3">Lipoprotein</fullName>
    </recommendedName>
</protein>
<gene>
    <name evidence="1" type="ORF">JCM19235_6305</name>
</gene>
<evidence type="ECO:0008006" key="3">
    <source>
        <dbReference type="Google" id="ProtNLM"/>
    </source>
</evidence>
<dbReference type="STRING" id="990268.JCM19235_6305"/>
<sequence length="256" mass="28822">MKKNTITLSVLSIMLLAGCNETEYRDNPIPVDANTRGFWTLSSTEDCELSDYCYVDYSEYNSKLYPIDSGDRMLTALEAKNAEVSVSGRLENAIKLVPFMDDQGQVEGQPRLQTDQYSDFESRPLGDEFTIQIRATGEEGSILSLWNDDGLGLHLEIIDDVFMATFEQHQRKLFTNIKDADFHELMLRSDGTTVTLTHACEQVAEFTRTPGQPILSSAPLKLTAYEMRGGYTDASQYIGAIDMIRISDRFESNVFC</sequence>
<dbReference type="AlphaFoldDB" id="A0A090SE00"/>
<dbReference type="InterPro" id="IPR013320">
    <property type="entry name" value="ConA-like_dom_sf"/>
</dbReference>
<comment type="caution">
    <text evidence="1">The sequence shown here is derived from an EMBL/GenBank/DDBJ whole genome shotgun (WGS) entry which is preliminary data.</text>
</comment>
<reference evidence="1 2" key="1">
    <citation type="submission" date="2014-09" db="EMBL/GenBank/DDBJ databases">
        <title>Vibrio maritimus JCM 19235. (C45) whole genome shotgun sequence.</title>
        <authorList>
            <person name="Sawabe T."/>
            <person name="Meirelles P."/>
            <person name="Nakanishi M."/>
            <person name="Sayaka M."/>
            <person name="Hattori M."/>
            <person name="Ohkuma M."/>
        </authorList>
    </citation>
    <scope>NUCLEOTIDE SEQUENCE [LARGE SCALE GENOMIC DNA]</scope>
    <source>
        <strain evidence="2">JCM19235</strain>
    </source>
</reference>
<evidence type="ECO:0000313" key="2">
    <source>
        <dbReference type="Proteomes" id="UP000029228"/>
    </source>
</evidence>
<organism evidence="1 2">
    <name type="scientific">Vibrio maritimus</name>
    <dbReference type="NCBI Taxonomy" id="990268"/>
    <lineage>
        <taxon>Bacteria</taxon>
        <taxon>Pseudomonadati</taxon>
        <taxon>Pseudomonadota</taxon>
        <taxon>Gammaproteobacteria</taxon>
        <taxon>Vibrionales</taxon>
        <taxon>Vibrionaceae</taxon>
        <taxon>Vibrio</taxon>
    </lineage>
</organism>
<keyword evidence="2" id="KW-1185">Reference proteome</keyword>
<dbReference type="SUPFAM" id="SSF49899">
    <property type="entry name" value="Concanavalin A-like lectins/glucanases"/>
    <property type="match status" value="1"/>
</dbReference>
<reference evidence="1 2" key="2">
    <citation type="submission" date="2014-09" db="EMBL/GenBank/DDBJ databases">
        <authorList>
            <consortium name="NBRP consortium"/>
            <person name="Sawabe T."/>
            <person name="Meirelles P."/>
            <person name="Nakanishi M."/>
            <person name="Sayaka M."/>
            <person name="Hattori M."/>
            <person name="Ohkuma M."/>
        </authorList>
    </citation>
    <scope>NUCLEOTIDE SEQUENCE [LARGE SCALE GENOMIC DNA]</scope>
    <source>
        <strain evidence="2">JCM19235</strain>
    </source>
</reference>
<dbReference type="PROSITE" id="PS51257">
    <property type="entry name" value="PROKAR_LIPOPROTEIN"/>
    <property type="match status" value="1"/>
</dbReference>
<proteinExistence type="predicted"/>
<name>A0A090SE00_9VIBR</name>
<accession>A0A090SE00</accession>
<dbReference type="OrthoDB" id="6075830at2"/>
<dbReference type="EMBL" id="BBMR01000002">
    <property type="protein sequence ID" value="GAL17752.1"/>
    <property type="molecule type" value="Genomic_DNA"/>
</dbReference>